<organism evidence="2 3">
    <name type="scientific">Cudoniella acicularis</name>
    <dbReference type="NCBI Taxonomy" id="354080"/>
    <lineage>
        <taxon>Eukaryota</taxon>
        <taxon>Fungi</taxon>
        <taxon>Dikarya</taxon>
        <taxon>Ascomycota</taxon>
        <taxon>Pezizomycotina</taxon>
        <taxon>Leotiomycetes</taxon>
        <taxon>Helotiales</taxon>
        <taxon>Tricladiaceae</taxon>
        <taxon>Cudoniella</taxon>
    </lineage>
</organism>
<dbReference type="EMBL" id="JAAMPI010000332">
    <property type="protein sequence ID" value="KAF4632606.1"/>
    <property type="molecule type" value="Genomic_DNA"/>
</dbReference>
<feature type="region of interest" description="Disordered" evidence="1">
    <location>
        <begin position="62"/>
        <end position="83"/>
    </location>
</feature>
<keyword evidence="3" id="KW-1185">Reference proteome</keyword>
<evidence type="ECO:0000313" key="2">
    <source>
        <dbReference type="EMBL" id="KAF4632606.1"/>
    </source>
</evidence>
<protein>
    <submittedName>
        <fullName evidence="2">Uncharacterized protein</fullName>
    </submittedName>
</protein>
<dbReference type="OrthoDB" id="194358at2759"/>
<comment type="caution">
    <text evidence="2">The sequence shown here is derived from an EMBL/GenBank/DDBJ whole genome shotgun (WGS) entry which is preliminary data.</text>
</comment>
<evidence type="ECO:0000256" key="1">
    <source>
        <dbReference type="SAM" id="MobiDB-lite"/>
    </source>
</evidence>
<accession>A0A8H4W3X0</accession>
<dbReference type="Proteomes" id="UP000566819">
    <property type="component" value="Unassembled WGS sequence"/>
</dbReference>
<gene>
    <name evidence="2" type="ORF">G7Y89_g5519</name>
</gene>
<evidence type="ECO:0000313" key="3">
    <source>
        <dbReference type="Proteomes" id="UP000566819"/>
    </source>
</evidence>
<sequence length="83" mass="9222">MFLNGSSIDDSTEAFIKLVDLAFKPRNPRPRSRFFPPKKIDRVEVVAMFLLAKEPDFIVSLGTGTPRTNNDKPSISVSSPLSL</sequence>
<reference evidence="2 3" key="1">
    <citation type="submission" date="2020-03" db="EMBL/GenBank/DDBJ databases">
        <title>Draft Genome Sequence of Cudoniella acicularis.</title>
        <authorList>
            <person name="Buettner E."/>
            <person name="Kellner H."/>
        </authorList>
    </citation>
    <scope>NUCLEOTIDE SEQUENCE [LARGE SCALE GENOMIC DNA]</scope>
    <source>
        <strain evidence="2 3">DSM 108380</strain>
    </source>
</reference>
<name>A0A8H4W3X0_9HELO</name>
<dbReference type="AlphaFoldDB" id="A0A8H4W3X0"/>
<proteinExistence type="predicted"/>